<dbReference type="AlphaFoldDB" id="A0A9D2VER0"/>
<evidence type="ECO:0000313" key="1">
    <source>
        <dbReference type="EMBL" id="HJH23503.1"/>
    </source>
</evidence>
<sequence>MAAIPVNNRSVLPYQGVSLVSTADAITQQKLAQQLVKIFQQTEEKPNANLAGSPYLLPIDTLLANEAKTLGIESVHDLYGGVVPYDFVKTKVLSHPLFHSSYTAPEGWDYDLGQKLMPYTLKGYSAFSVQEAFWTARGFIHEGPIRIKFAYAKASHDQFVCNHYQEVTDLLLQSRFEPLLEQGVVIEENLTDTTTYSVGQTQVAGILISYVGEQRQVPNHEQLPTYGGTHLFAVRGSYEELIEAVNTPVLVRAIRLAQNYEQCIQVAFPAWYASRRNYDVIHGTAWDGSDRLGVLEQSWRMGGASMAELLAIEAFLHNPALASVQAWTKERYSRTQEPALDTDEPYCIAEDENGYLIKSAGVIE</sequence>
<name>A0A9D2VER0_9BURK</name>
<dbReference type="Proteomes" id="UP000700248">
    <property type="component" value="Unassembled WGS sequence"/>
</dbReference>
<dbReference type="Pfam" id="PF11379">
    <property type="entry name" value="DUF3182"/>
    <property type="match status" value="1"/>
</dbReference>
<proteinExistence type="predicted"/>
<reference evidence="1" key="1">
    <citation type="journal article" date="2021" name="PeerJ">
        <title>Extensive microbial diversity within the chicken gut microbiome revealed by metagenomics and culture.</title>
        <authorList>
            <person name="Gilroy R."/>
            <person name="Ravi A."/>
            <person name="Getino M."/>
            <person name="Pursley I."/>
            <person name="Horton D.L."/>
            <person name="Alikhan N.F."/>
            <person name="Baker D."/>
            <person name="Gharbi K."/>
            <person name="Hall N."/>
            <person name="Watson M."/>
            <person name="Adriaenssens E.M."/>
            <person name="Foster-Nyarko E."/>
            <person name="Jarju S."/>
            <person name="Secka A."/>
            <person name="Antonio M."/>
            <person name="Oren A."/>
            <person name="Chaudhuri R.R."/>
            <person name="La Ragione R."/>
            <person name="Hildebrand F."/>
            <person name="Pallen M.J."/>
        </authorList>
    </citation>
    <scope>NUCLEOTIDE SEQUENCE</scope>
    <source>
        <strain evidence="1">CHK175-13533</strain>
    </source>
</reference>
<evidence type="ECO:0000313" key="2">
    <source>
        <dbReference type="Proteomes" id="UP000700248"/>
    </source>
</evidence>
<protein>
    <submittedName>
        <fullName evidence="1">DUF3182 family protein</fullName>
    </submittedName>
</protein>
<gene>
    <name evidence="1" type="ORF">K8U84_03010</name>
</gene>
<comment type="caution">
    <text evidence="1">The sequence shown here is derived from an EMBL/GenBank/DDBJ whole genome shotgun (WGS) entry which is preliminary data.</text>
</comment>
<organism evidence="1 2">
    <name type="scientific">Paenalcaligenes hominis</name>
    <dbReference type="NCBI Taxonomy" id="643674"/>
    <lineage>
        <taxon>Bacteria</taxon>
        <taxon>Pseudomonadati</taxon>
        <taxon>Pseudomonadota</taxon>
        <taxon>Betaproteobacteria</taxon>
        <taxon>Burkholderiales</taxon>
        <taxon>Alcaligenaceae</taxon>
        <taxon>Paenalcaligenes</taxon>
    </lineage>
</organism>
<accession>A0A9D2VER0</accession>
<dbReference type="InterPro" id="IPR021519">
    <property type="entry name" value="DUF3182"/>
</dbReference>
<reference evidence="1" key="2">
    <citation type="submission" date="2021-09" db="EMBL/GenBank/DDBJ databases">
        <authorList>
            <person name="Gilroy R."/>
        </authorList>
    </citation>
    <scope>NUCLEOTIDE SEQUENCE</scope>
    <source>
        <strain evidence="1">CHK175-13533</strain>
    </source>
</reference>
<dbReference type="RefSeq" id="WP_276830190.1">
    <property type="nucleotide sequence ID" value="NZ_DYTQ01000039.1"/>
</dbReference>
<dbReference type="EMBL" id="DYTQ01000039">
    <property type="protein sequence ID" value="HJH23503.1"/>
    <property type="molecule type" value="Genomic_DNA"/>
</dbReference>